<gene>
    <name evidence="2" type="ORF">E1294_51135</name>
</gene>
<proteinExistence type="predicted"/>
<evidence type="ECO:0000313" key="2">
    <source>
        <dbReference type="EMBL" id="TDD02600.1"/>
    </source>
</evidence>
<dbReference type="AlphaFoldDB" id="A0A4R4VR27"/>
<protein>
    <submittedName>
        <fullName evidence="2">Uncharacterized protein</fullName>
    </submittedName>
</protein>
<keyword evidence="1" id="KW-1133">Transmembrane helix</keyword>
<dbReference type="RefSeq" id="WP_132520346.1">
    <property type="nucleotide sequence ID" value="NZ_SMKP01000343.1"/>
</dbReference>
<name>A0A4R4VR27_9ACTN</name>
<evidence type="ECO:0000313" key="3">
    <source>
        <dbReference type="Proteomes" id="UP000294543"/>
    </source>
</evidence>
<feature type="transmembrane region" description="Helical" evidence="1">
    <location>
        <begin position="31"/>
        <end position="49"/>
    </location>
</feature>
<accession>A0A4R4VR27</accession>
<dbReference type="Proteomes" id="UP000294543">
    <property type="component" value="Unassembled WGS sequence"/>
</dbReference>
<comment type="caution">
    <text evidence="2">The sequence shown here is derived from an EMBL/GenBank/DDBJ whole genome shotgun (WGS) entry which is preliminary data.</text>
</comment>
<evidence type="ECO:0000256" key="1">
    <source>
        <dbReference type="SAM" id="Phobius"/>
    </source>
</evidence>
<keyword evidence="1" id="KW-0472">Membrane</keyword>
<keyword evidence="1" id="KW-0812">Transmembrane</keyword>
<dbReference type="EMBL" id="SMKP01000343">
    <property type="protein sequence ID" value="TDD02600.1"/>
    <property type="molecule type" value="Genomic_DNA"/>
</dbReference>
<organism evidence="2 3">
    <name type="scientific">Nonomuraea diastatica</name>
    <dbReference type="NCBI Taxonomy" id="1848329"/>
    <lineage>
        <taxon>Bacteria</taxon>
        <taxon>Bacillati</taxon>
        <taxon>Actinomycetota</taxon>
        <taxon>Actinomycetes</taxon>
        <taxon>Streptosporangiales</taxon>
        <taxon>Streptosporangiaceae</taxon>
        <taxon>Nonomuraea</taxon>
    </lineage>
</organism>
<sequence>MTTPRPTRSNAGASAQATYHARLQATRTRRWAVRAALALITGAVVWWLLGWQAAIATAAVVAVADLVHH</sequence>
<keyword evidence="3" id="KW-1185">Reference proteome</keyword>
<reference evidence="2 3" key="1">
    <citation type="submission" date="2019-03" db="EMBL/GenBank/DDBJ databases">
        <title>Draft genome sequences of novel Actinobacteria.</title>
        <authorList>
            <person name="Sahin N."/>
            <person name="Ay H."/>
            <person name="Saygin H."/>
        </authorList>
    </citation>
    <scope>NUCLEOTIDE SEQUENCE [LARGE SCALE GENOMIC DNA]</scope>
    <source>
        <strain evidence="2 3">KC712</strain>
    </source>
</reference>